<dbReference type="InterPro" id="IPR019587">
    <property type="entry name" value="Polyketide_cyclase/dehydratase"/>
</dbReference>
<dbReference type="InterPro" id="IPR023393">
    <property type="entry name" value="START-like_dom_sf"/>
</dbReference>
<gene>
    <name evidence="1" type="ORF">AVDCRST_MAG69-2321</name>
</gene>
<dbReference type="Gene3D" id="3.30.530.20">
    <property type="match status" value="1"/>
</dbReference>
<proteinExistence type="predicted"/>
<feature type="non-terminal residue" evidence="1">
    <location>
        <position position="1"/>
    </location>
</feature>
<evidence type="ECO:0000313" key="1">
    <source>
        <dbReference type="EMBL" id="CAA9508517.1"/>
    </source>
</evidence>
<dbReference type="SUPFAM" id="SSF55961">
    <property type="entry name" value="Bet v1-like"/>
    <property type="match status" value="1"/>
</dbReference>
<accession>A0A6J4SY52</accession>
<reference evidence="1" key="1">
    <citation type="submission" date="2020-02" db="EMBL/GenBank/DDBJ databases">
        <authorList>
            <person name="Meier V. D."/>
        </authorList>
    </citation>
    <scope>NUCLEOTIDE SEQUENCE</scope>
    <source>
        <strain evidence="1">AVDCRST_MAG69</strain>
    </source>
</reference>
<dbReference type="CDD" id="cd07812">
    <property type="entry name" value="SRPBCC"/>
    <property type="match status" value="1"/>
</dbReference>
<evidence type="ECO:0008006" key="2">
    <source>
        <dbReference type="Google" id="ProtNLM"/>
    </source>
</evidence>
<protein>
    <recommendedName>
        <fullName evidence="2">Polyketide cyclase/dehydrase</fullName>
    </recommendedName>
</protein>
<sequence length="193" mass="21043">LAGARRAGVPGCEVNTHAREDYPVICAAASRLTGTGLHGLRRPGGGRPCVMATTTTHVDASPERVFAVLSDPRSYEYWVVGSKEIRHWDADFPALGTSFHHTFLIGPVPIRDRTTVLEIDPPRRLLLRARARPTGVAHVALDLEAKDGGTQVSITEVPVEGVAARLHNPLQDKLIQMRNVESLRRLKKLAEPG</sequence>
<dbReference type="Pfam" id="PF10604">
    <property type="entry name" value="Polyketide_cyc2"/>
    <property type="match status" value="1"/>
</dbReference>
<name>A0A6J4SY52_9ACTN</name>
<dbReference type="EMBL" id="CADCVP010000252">
    <property type="protein sequence ID" value="CAA9508517.1"/>
    <property type="molecule type" value="Genomic_DNA"/>
</dbReference>
<organism evidence="1">
    <name type="scientific">uncultured Solirubrobacteraceae bacterium</name>
    <dbReference type="NCBI Taxonomy" id="1162706"/>
    <lineage>
        <taxon>Bacteria</taxon>
        <taxon>Bacillati</taxon>
        <taxon>Actinomycetota</taxon>
        <taxon>Thermoleophilia</taxon>
        <taxon>Solirubrobacterales</taxon>
        <taxon>Solirubrobacteraceae</taxon>
        <taxon>environmental samples</taxon>
    </lineage>
</organism>
<dbReference type="AlphaFoldDB" id="A0A6J4SY52"/>